<name>A0AAW1VYU9_RUBAR</name>
<keyword evidence="2" id="KW-1185">Reference proteome</keyword>
<organism evidence="1 2">
    <name type="scientific">Rubus argutus</name>
    <name type="common">Southern blackberry</name>
    <dbReference type="NCBI Taxonomy" id="59490"/>
    <lineage>
        <taxon>Eukaryota</taxon>
        <taxon>Viridiplantae</taxon>
        <taxon>Streptophyta</taxon>
        <taxon>Embryophyta</taxon>
        <taxon>Tracheophyta</taxon>
        <taxon>Spermatophyta</taxon>
        <taxon>Magnoliopsida</taxon>
        <taxon>eudicotyledons</taxon>
        <taxon>Gunneridae</taxon>
        <taxon>Pentapetalae</taxon>
        <taxon>rosids</taxon>
        <taxon>fabids</taxon>
        <taxon>Rosales</taxon>
        <taxon>Rosaceae</taxon>
        <taxon>Rosoideae</taxon>
        <taxon>Rosoideae incertae sedis</taxon>
        <taxon>Rubus</taxon>
    </lineage>
</organism>
<protein>
    <submittedName>
        <fullName evidence="1">Uncharacterized protein</fullName>
    </submittedName>
</protein>
<dbReference type="Proteomes" id="UP001457282">
    <property type="component" value="Unassembled WGS sequence"/>
</dbReference>
<gene>
    <name evidence="1" type="ORF">M0R45_036102</name>
</gene>
<proteinExistence type="predicted"/>
<dbReference type="EMBL" id="JBEDUW010000007">
    <property type="protein sequence ID" value="KAK9912231.1"/>
    <property type="molecule type" value="Genomic_DNA"/>
</dbReference>
<accession>A0AAW1VYU9</accession>
<dbReference type="AlphaFoldDB" id="A0AAW1VYU9"/>
<evidence type="ECO:0000313" key="2">
    <source>
        <dbReference type="Proteomes" id="UP001457282"/>
    </source>
</evidence>
<reference evidence="1 2" key="1">
    <citation type="journal article" date="2023" name="G3 (Bethesda)">
        <title>A chromosome-length genome assembly and annotation of blackberry (Rubus argutus, cv. 'Hillquist').</title>
        <authorList>
            <person name="Bruna T."/>
            <person name="Aryal R."/>
            <person name="Dudchenko O."/>
            <person name="Sargent D.J."/>
            <person name="Mead D."/>
            <person name="Buti M."/>
            <person name="Cavallini A."/>
            <person name="Hytonen T."/>
            <person name="Andres J."/>
            <person name="Pham M."/>
            <person name="Weisz D."/>
            <person name="Mascagni F."/>
            <person name="Usai G."/>
            <person name="Natali L."/>
            <person name="Bassil N."/>
            <person name="Fernandez G.E."/>
            <person name="Lomsadze A."/>
            <person name="Armour M."/>
            <person name="Olukolu B."/>
            <person name="Poorten T."/>
            <person name="Britton C."/>
            <person name="Davik J."/>
            <person name="Ashrafi H."/>
            <person name="Aiden E.L."/>
            <person name="Borodovsky M."/>
            <person name="Worthington M."/>
        </authorList>
    </citation>
    <scope>NUCLEOTIDE SEQUENCE [LARGE SCALE GENOMIC DNA]</scope>
    <source>
        <strain evidence="1">PI 553951</strain>
    </source>
</reference>
<sequence>MGSTLELGLMARRVQLCRWVWRQRRGGRVLEEELGLVMTSASVKMLSGGDGDPCLPVVMVVLICRCCGWTEVMRKGYDGWAALEHGLEPRWGSTTKMVQLQWRNWVIGCLIDGGDEVLVVAVMFADLILGI</sequence>
<comment type="caution">
    <text evidence="1">The sequence shown here is derived from an EMBL/GenBank/DDBJ whole genome shotgun (WGS) entry which is preliminary data.</text>
</comment>
<evidence type="ECO:0000313" key="1">
    <source>
        <dbReference type="EMBL" id="KAK9912231.1"/>
    </source>
</evidence>